<evidence type="ECO:0000256" key="6">
    <source>
        <dbReference type="PIRNR" id="PIRNR000477"/>
    </source>
</evidence>
<dbReference type="PROSITE" id="PS01240">
    <property type="entry name" value="PNP_MTAP_2"/>
    <property type="match status" value="1"/>
</dbReference>
<dbReference type="EC" id="2.4.2.1" evidence="6"/>
<dbReference type="InterPro" id="IPR018099">
    <property type="entry name" value="Purine_phosphorylase-2_CS"/>
</dbReference>
<accession>A0A1H7H925</accession>
<dbReference type="Pfam" id="PF01048">
    <property type="entry name" value="PNP_UDP_1"/>
    <property type="match status" value="1"/>
</dbReference>
<dbReference type="PANTHER" id="PTHR11904:SF9">
    <property type="entry name" value="PURINE NUCLEOSIDE PHOSPHORYLASE-RELATED"/>
    <property type="match status" value="1"/>
</dbReference>
<protein>
    <recommendedName>
        <fullName evidence="6">Purine nucleoside phosphorylase</fullName>
        <ecNumber evidence="6">2.4.2.1</ecNumber>
    </recommendedName>
    <alternativeName>
        <fullName evidence="6">Inosine-guanosine phosphorylase</fullName>
    </alternativeName>
</protein>
<comment type="subunit">
    <text evidence="3">Homotrimer.</text>
</comment>
<dbReference type="PIRSF" id="PIRSF000477">
    <property type="entry name" value="PurNPase"/>
    <property type="match status" value="1"/>
</dbReference>
<dbReference type="InterPro" id="IPR011270">
    <property type="entry name" value="Pur_Nuc_Pase_Ino/Guo-sp"/>
</dbReference>
<keyword evidence="5 6" id="KW-0808">Transferase</keyword>
<evidence type="ECO:0000313" key="8">
    <source>
        <dbReference type="EMBL" id="SEK46761.1"/>
    </source>
</evidence>
<evidence type="ECO:0000259" key="7">
    <source>
        <dbReference type="Pfam" id="PF01048"/>
    </source>
</evidence>
<comment type="function">
    <text evidence="6">The purine nucleoside phosphorylases catalyze the phosphorolytic breakdown of the N-glycosidic bond in the beta-(deoxy)ribonucleoside molecules, with the formation of the corresponding free purine bases and pentose-1-phosphate.</text>
</comment>
<comment type="pathway">
    <text evidence="1 6">Purine metabolism; purine nucleoside salvage.</text>
</comment>
<dbReference type="Proteomes" id="UP000198984">
    <property type="component" value="Unassembled WGS sequence"/>
</dbReference>
<evidence type="ECO:0000256" key="5">
    <source>
        <dbReference type="ARBA" id="ARBA00022679"/>
    </source>
</evidence>
<dbReference type="InterPro" id="IPR000845">
    <property type="entry name" value="Nucleoside_phosphorylase_d"/>
</dbReference>
<organism evidence="8 9">
    <name type="scientific">Chitinophaga rupis</name>
    <dbReference type="NCBI Taxonomy" id="573321"/>
    <lineage>
        <taxon>Bacteria</taxon>
        <taxon>Pseudomonadati</taxon>
        <taxon>Bacteroidota</taxon>
        <taxon>Chitinophagia</taxon>
        <taxon>Chitinophagales</taxon>
        <taxon>Chitinophagaceae</taxon>
        <taxon>Chitinophaga</taxon>
    </lineage>
</organism>
<dbReference type="InterPro" id="IPR035994">
    <property type="entry name" value="Nucleoside_phosphorylase_sf"/>
</dbReference>
<feature type="domain" description="Nucleoside phosphorylase" evidence="7">
    <location>
        <begin position="25"/>
        <end position="270"/>
    </location>
</feature>
<evidence type="ECO:0000313" key="9">
    <source>
        <dbReference type="Proteomes" id="UP000198984"/>
    </source>
</evidence>
<dbReference type="AlphaFoldDB" id="A0A1H7H925"/>
<dbReference type="RefSeq" id="WP_089906340.1">
    <property type="nucleotide sequence ID" value="NZ_FOBB01000001.1"/>
</dbReference>
<keyword evidence="4 6" id="KW-0328">Glycosyltransferase</keyword>
<dbReference type="NCBIfam" id="NF006054">
    <property type="entry name" value="PRK08202.1"/>
    <property type="match status" value="1"/>
</dbReference>
<dbReference type="SUPFAM" id="SSF53167">
    <property type="entry name" value="Purine and uridine phosphorylases"/>
    <property type="match status" value="1"/>
</dbReference>
<dbReference type="InterPro" id="IPR011268">
    <property type="entry name" value="Purine_phosphorylase"/>
</dbReference>
<comment type="similarity">
    <text evidence="2 6">Belongs to the PNP/MTAP phosphorylase family.</text>
</comment>
<name>A0A1H7H925_9BACT</name>
<evidence type="ECO:0000256" key="4">
    <source>
        <dbReference type="ARBA" id="ARBA00022676"/>
    </source>
</evidence>
<proteinExistence type="inferred from homology"/>
<dbReference type="CDD" id="cd09009">
    <property type="entry name" value="PNP-EcPNPII_like"/>
    <property type="match status" value="1"/>
</dbReference>
<dbReference type="GO" id="GO:0004731">
    <property type="term" value="F:purine-nucleoside phosphorylase activity"/>
    <property type="evidence" value="ECO:0007669"/>
    <property type="project" value="UniProtKB-EC"/>
</dbReference>
<sequence>MQTLLQQINDTAAYLQKFNYHQAKAGIVLGTGLGELVQHIQVEKSIPYHEIPHFPESTVESHKGQLIFGRIGAVPVIAMQGRFHYYEGYTMQQITFPIRVMKALGIQHLLLSNAAGGMNPAFKKGDLVLLDDHINLQPESPLRGLNSPAFGTRFPDMSSPYDKNLGQLLLQAAADKGCTLHKGVYVSVMGPNLETRAEYRFLRMIGADMVGMSTVPEVIVANQLQLPCAAVSVITDECDPDNLHPVSIEEIIAVAGKADEKLSSIFAEVVKRIS</sequence>
<dbReference type="OrthoDB" id="1523230at2"/>
<dbReference type="NCBIfam" id="TIGR01700">
    <property type="entry name" value="PNPH"/>
    <property type="match status" value="1"/>
</dbReference>
<dbReference type="GO" id="GO:0005737">
    <property type="term" value="C:cytoplasm"/>
    <property type="evidence" value="ECO:0007669"/>
    <property type="project" value="TreeGrafter"/>
</dbReference>
<evidence type="ECO:0000256" key="3">
    <source>
        <dbReference type="ARBA" id="ARBA00011233"/>
    </source>
</evidence>
<gene>
    <name evidence="8" type="ORF">SAMN04488505_101254</name>
</gene>
<dbReference type="Gene3D" id="3.40.50.1580">
    <property type="entry name" value="Nucleoside phosphorylase domain"/>
    <property type="match status" value="1"/>
</dbReference>
<dbReference type="STRING" id="573321.SAMN04488505_101254"/>
<dbReference type="NCBIfam" id="TIGR01697">
    <property type="entry name" value="PNPH-PUNA-XAPA"/>
    <property type="match status" value="1"/>
</dbReference>
<dbReference type="PANTHER" id="PTHR11904">
    <property type="entry name" value="METHYLTHIOADENOSINE/PURINE NUCLEOSIDE PHOSPHORYLASE"/>
    <property type="match status" value="1"/>
</dbReference>
<reference evidence="8 9" key="1">
    <citation type="submission" date="2016-10" db="EMBL/GenBank/DDBJ databases">
        <authorList>
            <person name="de Groot N.N."/>
        </authorList>
    </citation>
    <scope>NUCLEOTIDE SEQUENCE [LARGE SCALE GENOMIC DNA]</scope>
    <source>
        <strain evidence="8 9">DSM 21039</strain>
    </source>
</reference>
<evidence type="ECO:0000256" key="1">
    <source>
        <dbReference type="ARBA" id="ARBA00005058"/>
    </source>
</evidence>
<dbReference type="GO" id="GO:0009116">
    <property type="term" value="P:nucleoside metabolic process"/>
    <property type="evidence" value="ECO:0007669"/>
    <property type="project" value="InterPro"/>
</dbReference>
<evidence type="ECO:0000256" key="2">
    <source>
        <dbReference type="ARBA" id="ARBA00006751"/>
    </source>
</evidence>
<keyword evidence="9" id="KW-1185">Reference proteome</keyword>
<dbReference type="EMBL" id="FOBB01000001">
    <property type="protein sequence ID" value="SEK46761.1"/>
    <property type="molecule type" value="Genomic_DNA"/>
</dbReference>
<dbReference type="UniPathway" id="UPA00606"/>